<dbReference type="InterPro" id="IPR009081">
    <property type="entry name" value="PP-bd_ACP"/>
</dbReference>
<sequence length="94" mass="10202">MDKELISMIVKTLRELHEHEETKIPADLGGETPLFGRDGILDSVGLVTLVVAVEQACEDEFGVSISLADEKALSQRNSPYQTIGSLAAYASRLI</sequence>
<proteinExistence type="predicted"/>
<dbReference type="EMBL" id="LAZR01027307">
    <property type="protein sequence ID" value="KKL66123.1"/>
    <property type="molecule type" value="Genomic_DNA"/>
</dbReference>
<gene>
    <name evidence="2" type="ORF">LCGC14_2148130</name>
</gene>
<dbReference type="AlphaFoldDB" id="A0A0F9DW82"/>
<organism evidence="2">
    <name type="scientific">marine sediment metagenome</name>
    <dbReference type="NCBI Taxonomy" id="412755"/>
    <lineage>
        <taxon>unclassified sequences</taxon>
        <taxon>metagenomes</taxon>
        <taxon>ecological metagenomes</taxon>
    </lineage>
</organism>
<name>A0A0F9DW82_9ZZZZ</name>
<evidence type="ECO:0000313" key="2">
    <source>
        <dbReference type="EMBL" id="KKL66123.1"/>
    </source>
</evidence>
<evidence type="ECO:0000259" key="1">
    <source>
        <dbReference type="PROSITE" id="PS50075"/>
    </source>
</evidence>
<dbReference type="InterPro" id="IPR036736">
    <property type="entry name" value="ACP-like_sf"/>
</dbReference>
<comment type="caution">
    <text evidence="2">The sequence shown here is derived from an EMBL/GenBank/DDBJ whole genome shotgun (WGS) entry which is preliminary data.</text>
</comment>
<protein>
    <recommendedName>
        <fullName evidence="1">Carrier domain-containing protein</fullName>
    </recommendedName>
</protein>
<feature type="domain" description="Carrier" evidence="1">
    <location>
        <begin position="4"/>
        <end position="94"/>
    </location>
</feature>
<dbReference type="PROSITE" id="PS50075">
    <property type="entry name" value="CARRIER"/>
    <property type="match status" value="1"/>
</dbReference>
<accession>A0A0F9DW82</accession>
<reference evidence="2" key="1">
    <citation type="journal article" date="2015" name="Nature">
        <title>Complex archaea that bridge the gap between prokaryotes and eukaryotes.</title>
        <authorList>
            <person name="Spang A."/>
            <person name="Saw J.H."/>
            <person name="Jorgensen S.L."/>
            <person name="Zaremba-Niedzwiedzka K."/>
            <person name="Martijn J."/>
            <person name="Lind A.E."/>
            <person name="van Eijk R."/>
            <person name="Schleper C."/>
            <person name="Guy L."/>
            <person name="Ettema T.J."/>
        </authorList>
    </citation>
    <scope>NUCLEOTIDE SEQUENCE</scope>
</reference>
<dbReference type="Gene3D" id="1.10.1200.10">
    <property type="entry name" value="ACP-like"/>
    <property type="match status" value="1"/>
</dbReference>